<organism evidence="8 9">
    <name type="scientific">Electrophorus voltai</name>
    <dbReference type="NCBI Taxonomy" id="2609070"/>
    <lineage>
        <taxon>Eukaryota</taxon>
        <taxon>Metazoa</taxon>
        <taxon>Chordata</taxon>
        <taxon>Craniata</taxon>
        <taxon>Vertebrata</taxon>
        <taxon>Euteleostomi</taxon>
        <taxon>Actinopterygii</taxon>
        <taxon>Neopterygii</taxon>
        <taxon>Teleostei</taxon>
        <taxon>Ostariophysi</taxon>
        <taxon>Gymnotiformes</taxon>
        <taxon>Gymnotoidei</taxon>
        <taxon>Gymnotidae</taxon>
        <taxon>Electrophorus</taxon>
    </lineage>
</organism>
<protein>
    <submittedName>
        <fullName evidence="8">Uncharacterized protein</fullName>
    </submittedName>
</protein>
<dbReference type="PANTHER" id="PTHR45718:SF5">
    <property type="entry name" value="TRANSCRIPTIONAL ACTIVATOR GLI3"/>
    <property type="match status" value="1"/>
</dbReference>
<dbReference type="GO" id="GO:0008270">
    <property type="term" value="F:zinc ion binding"/>
    <property type="evidence" value="ECO:0007669"/>
    <property type="project" value="UniProtKB-KW"/>
</dbReference>
<dbReference type="AlphaFoldDB" id="A0AAD8ZWJ6"/>
<gene>
    <name evidence="8" type="ORF">P4O66_000063</name>
</gene>
<dbReference type="GO" id="GO:0005634">
    <property type="term" value="C:nucleus"/>
    <property type="evidence" value="ECO:0007669"/>
    <property type="project" value="UniProtKB-SubCell"/>
</dbReference>
<evidence type="ECO:0000256" key="1">
    <source>
        <dbReference type="ARBA" id="ARBA00004123"/>
    </source>
</evidence>
<keyword evidence="7" id="KW-0539">Nucleus</keyword>
<dbReference type="EMBL" id="JAROKS010000001">
    <property type="protein sequence ID" value="KAK1806171.1"/>
    <property type="molecule type" value="Genomic_DNA"/>
</dbReference>
<dbReference type="Proteomes" id="UP001239994">
    <property type="component" value="Unassembled WGS sequence"/>
</dbReference>
<keyword evidence="2" id="KW-0479">Metal-binding</keyword>
<evidence type="ECO:0000313" key="9">
    <source>
        <dbReference type="Proteomes" id="UP001239994"/>
    </source>
</evidence>
<sequence length="490" mass="52753">MDYNSGLVSGRSSAEIVSSVTRGKERDGEQKRFPLLLVSGVFEGAGLRKHRWTCAGGAQIPIGSSEPGHGRPVPITSAVNEEETSSLWLGAPEVVVPQSVTVSLDLPSRSSSVFSVSVEDIVAADASSGSPAQFFPGFHPPVPIDDRHTQGRYIYEPSPVPPLHVQASSSTSNFNRRIGLLNVGSASRPLEWLSGILISTPRAAEQNSPSASCRGMLCTAPLKRDVWLGHWGADAPGTAGPWPHRRGAVGKRVLRVPMLHSREWSRRPRTCTPGATYRRPPALAGSPAFSDISVIRIPPHRNPSVAAESPFNPPHPYINPYMDYIRSLHSSPPLSMISAARGLSPADAPHTGLATVEYYHQMALLAGHRNPYADFIPSAVSSTGAGGNALHMDYLQALEGSRFPSPRLLARQSRKRPLPVSPHSDSSFDLQVIRNSPNSLVTILNSSRPSTSTSGSYGHLSVGAVRYRSQLTGPPLRPAHFHRQPVSRVM</sequence>
<keyword evidence="9" id="KW-1185">Reference proteome</keyword>
<evidence type="ECO:0000256" key="6">
    <source>
        <dbReference type="ARBA" id="ARBA00023125"/>
    </source>
</evidence>
<dbReference type="GO" id="GO:0000978">
    <property type="term" value="F:RNA polymerase II cis-regulatory region sequence-specific DNA binding"/>
    <property type="evidence" value="ECO:0007669"/>
    <property type="project" value="TreeGrafter"/>
</dbReference>
<evidence type="ECO:0000256" key="3">
    <source>
        <dbReference type="ARBA" id="ARBA00022737"/>
    </source>
</evidence>
<dbReference type="GO" id="GO:0007224">
    <property type="term" value="P:smoothened signaling pathway"/>
    <property type="evidence" value="ECO:0007669"/>
    <property type="project" value="TreeGrafter"/>
</dbReference>
<dbReference type="InterPro" id="IPR043359">
    <property type="entry name" value="GLI-like"/>
</dbReference>
<dbReference type="PANTHER" id="PTHR45718">
    <property type="entry name" value="TRANSCRIPTIONAL ACTIVATOR CUBITUS INTERRUPTUS"/>
    <property type="match status" value="1"/>
</dbReference>
<evidence type="ECO:0000256" key="7">
    <source>
        <dbReference type="ARBA" id="ARBA00023242"/>
    </source>
</evidence>
<keyword evidence="5" id="KW-0862">Zinc</keyword>
<name>A0AAD8ZWJ6_9TELE</name>
<reference evidence="8" key="1">
    <citation type="submission" date="2023-03" db="EMBL/GenBank/DDBJ databases">
        <title>Electrophorus voltai genome.</title>
        <authorList>
            <person name="Bian C."/>
        </authorList>
    </citation>
    <scope>NUCLEOTIDE SEQUENCE</scope>
    <source>
        <strain evidence="8">CB-2022</strain>
        <tissue evidence="8">Muscle</tissue>
    </source>
</reference>
<evidence type="ECO:0000256" key="5">
    <source>
        <dbReference type="ARBA" id="ARBA00022833"/>
    </source>
</evidence>
<dbReference type="GO" id="GO:0000981">
    <property type="term" value="F:DNA-binding transcription factor activity, RNA polymerase II-specific"/>
    <property type="evidence" value="ECO:0007669"/>
    <property type="project" value="TreeGrafter"/>
</dbReference>
<evidence type="ECO:0000256" key="2">
    <source>
        <dbReference type="ARBA" id="ARBA00022723"/>
    </source>
</evidence>
<comment type="caution">
    <text evidence="8">The sequence shown here is derived from an EMBL/GenBank/DDBJ whole genome shotgun (WGS) entry which is preliminary data.</text>
</comment>
<keyword evidence="3" id="KW-0677">Repeat</keyword>
<keyword evidence="4" id="KW-0863">Zinc-finger</keyword>
<evidence type="ECO:0000256" key="4">
    <source>
        <dbReference type="ARBA" id="ARBA00022771"/>
    </source>
</evidence>
<evidence type="ECO:0000313" key="8">
    <source>
        <dbReference type="EMBL" id="KAK1806171.1"/>
    </source>
</evidence>
<comment type="subcellular location">
    <subcellularLocation>
        <location evidence="1">Nucleus</location>
    </subcellularLocation>
</comment>
<keyword evidence="6" id="KW-0238">DNA-binding</keyword>
<accession>A0AAD8ZWJ6</accession>
<proteinExistence type="predicted"/>